<evidence type="ECO:0000259" key="4">
    <source>
        <dbReference type="SMART" id="SM00563"/>
    </source>
</evidence>
<organism evidence="5 6">
    <name type="scientific">Candidatus Methylospira mobilis</name>
    <dbReference type="NCBI Taxonomy" id="1808979"/>
    <lineage>
        <taxon>Bacteria</taxon>
        <taxon>Pseudomonadati</taxon>
        <taxon>Pseudomonadota</taxon>
        <taxon>Gammaproteobacteria</taxon>
        <taxon>Methylococcales</taxon>
        <taxon>Methylococcaceae</taxon>
        <taxon>Candidatus Methylospira</taxon>
    </lineage>
</organism>
<dbReference type="PANTHER" id="PTHR10434">
    <property type="entry name" value="1-ACYL-SN-GLYCEROL-3-PHOSPHATE ACYLTRANSFERASE"/>
    <property type="match status" value="1"/>
</dbReference>
<dbReference type="KEGG" id="mmob:F6R98_00900"/>
<dbReference type="SMART" id="SM00563">
    <property type="entry name" value="PlsC"/>
    <property type="match status" value="1"/>
</dbReference>
<protein>
    <submittedName>
        <fullName evidence="5">1-acyl-sn-glycerol-3-phosphate acyltransferase</fullName>
    </submittedName>
</protein>
<evidence type="ECO:0000256" key="2">
    <source>
        <dbReference type="ARBA" id="ARBA00022679"/>
    </source>
</evidence>
<dbReference type="InParanoid" id="A0A5Q0BHQ8"/>
<dbReference type="OrthoDB" id="9812274at2"/>
<gene>
    <name evidence="5" type="ORF">F6R98_00900</name>
</gene>
<dbReference type="PANTHER" id="PTHR10434:SF66">
    <property type="entry name" value="PHOSPHOLIPID_GLYCEROL ACYLTRANSFERASE DOMAIN-CONTAINING PROTEIN"/>
    <property type="match status" value="1"/>
</dbReference>
<evidence type="ECO:0000256" key="3">
    <source>
        <dbReference type="ARBA" id="ARBA00023315"/>
    </source>
</evidence>
<dbReference type="AlphaFoldDB" id="A0A5Q0BHQ8"/>
<dbReference type="CDD" id="cd07989">
    <property type="entry name" value="LPLAT_AGPAT-like"/>
    <property type="match status" value="1"/>
</dbReference>
<keyword evidence="2 5" id="KW-0808">Transferase</keyword>
<reference evidence="5 6" key="1">
    <citation type="submission" date="2019-09" db="EMBL/GenBank/DDBJ databases">
        <title>Ecophysiology of the spiral-shaped methanotroph Methylospira mobilis as revealed by the complete genome sequence.</title>
        <authorList>
            <person name="Oshkin I.Y."/>
            <person name="Dedysh S.N."/>
            <person name="Miroshnikov K."/>
            <person name="Danilova O.V."/>
            <person name="Hakobyan A."/>
            <person name="Liesack W."/>
        </authorList>
    </citation>
    <scope>NUCLEOTIDE SEQUENCE [LARGE SCALE GENOMIC DNA]</scope>
    <source>
        <strain evidence="5 6">Shm1</strain>
    </source>
</reference>
<dbReference type="GO" id="GO:0003841">
    <property type="term" value="F:1-acylglycerol-3-phosphate O-acyltransferase activity"/>
    <property type="evidence" value="ECO:0007669"/>
    <property type="project" value="TreeGrafter"/>
</dbReference>
<keyword evidence="6" id="KW-1185">Reference proteome</keyword>
<evidence type="ECO:0000313" key="5">
    <source>
        <dbReference type="EMBL" id="QFY41356.1"/>
    </source>
</evidence>
<dbReference type="GO" id="GO:0006654">
    <property type="term" value="P:phosphatidic acid biosynthetic process"/>
    <property type="evidence" value="ECO:0007669"/>
    <property type="project" value="TreeGrafter"/>
</dbReference>
<evidence type="ECO:0000256" key="1">
    <source>
        <dbReference type="ARBA" id="ARBA00005189"/>
    </source>
</evidence>
<dbReference type="Proteomes" id="UP000325755">
    <property type="component" value="Chromosome"/>
</dbReference>
<accession>A0A5Q0BHQ8</accession>
<sequence length="273" mass="30110">MIQPFDRSRRARFFSRLRARALLIFGLSTLAILCLLWSIIAIPLPRVMPMPQARRLGRLAITGGFRWYIDVLTRLGAFRFDLSELDALRQAPPLIIAANHPCLLDAVMILSRLPNVSCILKAKLWNNPLFGAGARLAGYIRNDAPVAMIKAAVQELKNGSHMLVFPEGTRTTHPPLNPLKSSTGLIAVKAGVPVQVVFIEINSPFLGKDWPLLRCPSVPIVCRVRLGRRITPPHDVRGFMHDLETCFQAGLSAVESDGGCETGARLEKHGGRT</sequence>
<proteinExistence type="predicted"/>
<evidence type="ECO:0000313" key="6">
    <source>
        <dbReference type="Proteomes" id="UP000325755"/>
    </source>
</evidence>
<dbReference type="RefSeq" id="WP_153247335.1">
    <property type="nucleotide sequence ID" value="NZ_CP044205.1"/>
</dbReference>
<dbReference type="SUPFAM" id="SSF69593">
    <property type="entry name" value="Glycerol-3-phosphate (1)-acyltransferase"/>
    <property type="match status" value="1"/>
</dbReference>
<feature type="domain" description="Phospholipid/glycerol acyltransferase" evidence="4">
    <location>
        <begin position="94"/>
        <end position="202"/>
    </location>
</feature>
<comment type="pathway">
    <text evidence="1">Lipid metabolism.</text>
</comment>
<dbReference type="EMBL" id="CP044205">
    <property type="protein sequence ID" value="QFY41356.1"/>
    <property type="molecule type" value="Genomic_DNA"/>
</dbReference>
<name>A0A5Q0BHQ8_9GAMM</name>
<dbReference type="InterPro" id="IPR002123">
    <property type="entry name" value="Plipid/glycerol_acylTrfase"/>
</dbReference>
<keyword evidence="3 5" id="KW-0012">Acyltransferase</keyword>
<dbReference type="Pfam" id="PF01553">
    <property type="entry name" value="Acyltransferase"/>
    <property type="match status" value="1"/>
</dbReference>